<keyword evidence="2" id="KW-1185">Reference proteome</keyword>
<dbReference type="Proteomes" id="UP000236630">
    <property type="component" value="Unassembled WGS sequence"/>
</dbReference>
<dbReference type="EMBL" id="BDQV01000602">
    <property type="protein sequence ID" value="GAY66665.1"/>
    <property type="molecule type" value="Genomic_DNA"/>
</dbReference>
<comment type="caution">
    <text evidence="1">The sequence shown here is derived from an EMBL/GenBank/DDBJ whole genome shotgun (WGS) entry which is preliminary data.</text>
</comment>
<organism evidence="1 2">
    <name type="scientific">Citrus unshiu</name>
    <name type="common">Satsuma mandarin</name>
    <name type="synonym">Citrus nobilis var. unshiu</name>
    <dbReference type="NCBI Taxonomy" id="55188"/>
    <lineage>
        <taxon>Eukaryota</taxon>
        <taxon>Viridiplantae</taxon>
        <taxon>Streptophyta</taxon>
        <taxon>Embryophyta</taxon>
        <taxon>Tracheophyta</taxon>
        <taxon>Spermatophyta</taxon>
        <taxon>Magnoliopsida</taxon>
        <taxon>eudicotyledons</taxon>
        <taxon>Gunneridae</taxon>
        <taxon>Pentapetalae</taxon>
        <taxon>rosids</taxon>
        <taxon>malvids</taxon>
        <taxon>Sapindales</taxon>
        <taxon>Rutaceae</taxon>
        <taxon>Aurantioideae</taxon>
        <taxon>Citrus</taxon>
    </lineage>
</organism>
<dbReference type="AlphaFoldDB" id="A0A2H5QQV9"/>
<evidence type="ECO:0000313" key="1">
    <source>
        <dbReference type="EMBL" id="GAY66665.1"/>
    </source>
</evidence>
<protein>
    <submittedName>
        <fullName evidence="1">Uncharacterized protein</fullName>
    </submittedName>
</protein>
<proteinExistence type="predicted"/>
<evidence type="ECO:0000313" key="2">
    <source>
        <dbReference type="Proteomes" id="UP000236630"/>
    </source>
</evidence>
<accession>A0A2H5QQV9</accession>
<gene>
    <name evidence="1" type="ORF">CUMW_250580</name>
</gene>
<name>A0A2H5QQV9_CITUN</name>
<reference evidence="1 2" key="1">
    <citation type="journal article" date="2017" name="Front. Genet.">
        <title>Draft sequencing of the heterozygous diploid genome of Satsuma (Citrus unshiu Marc.) using a hybrid assembly approach.</title>
        <authorList>
            <person name="Shimizu T."/>
            <person name="Tanizawa Y."/>
            <person name="Mochizuki T."/>
            <person name="Nagasaki H."/>
            <person name="Yoshioka T."/>
            <person name="Toyoda A."/>
            <person name="Fujiyama A."/>
            <person name="Kaminuma E."/>
            <person name="Nakamura Y."/>
        </authorList>
    </citation>
    <scope>NUCLEOTIDE SEQUENCE [LARGE SCALE GENOMIC DNA]</scope>
    <source>
        <strain evidence="2">cv. Miyagawa wase</strain>
    </source>
</reference>
<sequence length="77" mass="8855">MKLHGTRHSFMPKVRSPLELGGEFALIFHWISQCYIHCEVHSIILLIGSLIFHMDMAEKFDLAIQEAQPLHIVPFAI</sequence>